<evidence type="ECO:0000256" key="4">
    <source>
        <dbReference type="ARBA" id="ARBA00023136"/>
    </source>
</evidence>
<dbReference type="OMA" id="WECLGLI"/>
<gene>
    <name evidence="7" type="ORF">H072_10932</name>
</gene>
<feature type="region of interest" description="Disordered" evidence="5">
    <location>
        <begin position="300"/>
        <end position="356"/>
    </location>
</feature>
<protein>
    <recommendedName>
        <fullName evidence="9">RTA1 domain protein</fullName>
    </recommendedName>
</protein>
<evidence type="ECO:0000256" key="6">
    <source>
        <dbReference type="SAM" id="Phobius"/>
    </source>
</evidence>
<dbReference type="PANTHER" id="PTHR31465:SF15">
    <property type="entry name" value="LIPID TRANSPORTER ATNI-RELATED"/>
    <property type="match status" value="1"/>
</dbReference>
<evidence type="ECO:0000256" key="5">
    <source>
        <dbReference type="SAM" id="MobiDB-lite"/>
    </source>
</evidence>
<feature type="compositionally biased region" description="Basic and acidic residues" evidence="5">
    <location>
        <begin position="300"/>
        <end position="342"/>
    </location>
</feature>
<feature type="transmembrane region" description="Helical" evidence="6">
    <location>
        <begin position="54"/>
        <end position="74"/>
    </location>
</feature>
<dbReference type="eggNOG" id="ENOG502RZA5">
    <property type="taxonomic scope" value="Eukaryota"/>
</dbReference>
<feature type="transmembrane region" description="Helical" evidence="6">
    <location>
        <begin position="128"/>
        <end position="151"/>
    </location>
</feature>
<dbReference type="GO" id="GO:0016020">
    <property type="term" value="C:membrane"/>
    <property type="evidence" value="ECO:0007669"/>
    <property type="project" value="UniProtKB-SubCell"/>
</dbReference>
<comment type="subcellular location">
    <subcellularLocation>
        <location evidence="1">Membrane</location>
        <topology evidence="1">Multi-pass membrane protein</topology>
    </subcellularLocation>
</comment>
<keyword evidence="8" id="KW-1185">Reference proteome</keyword>
<evidence type="ECO:0000256" key="1">
    <source>
        <dbReference type="ARBA" id="ARBA00004141"/>
    </source>
</evidence>
<evidence type="ECO:0008006" key="9">
    <source>
        <dbReference type="Google" id="ProtNLM"/>
    </source>
</evidence>
<dbReference type="PANTHER" id="PTHR31465">
    <property type="entry name" value="PROTEIN RTA1-RELATED"/>
    <property type="match status" value="1"/>
</dbReference>
<comment type="caution">
    <text evidence="7">The sequence shown here is derived from an EMBL/GenBank/DDBJ whole genome shotgun (WGS) entry which is preliminary data.</text>
</comment>
<evidence type="ECO:0000256" key="3">
    <source>
        <dbReference type="ARBA" id="ARBA00022989"/>
    </source>
</evidence>
<feature type="transmembrane region" description="Helical" evidence="6">
    <location>
        <begin position="176"/>
        <end position="196"/>
    </location>
</feature>
<feature type="transmembrane region" description="Helical" evidence="6">
    <location>
        <begin position="86"/>
        <end position="107"/>
    </location>
</feature>
<dbReference type="OrthoDB" id="5384040at2759"/>
<feature type="transmembrane region" description="Helical" evidence="6">
    <location>
        <begin position="25"/>
        <end position="47"/>
    </location>
</feature>
<evidence type="ECO:0000256" key="2">
    <source>
        <dbReference type="ARBA" id="ARBA00022692"/>
    </source>
</evidence>
<keyword evidence="4 6" id="KW-0472">Membrane</keyword>
<evidence type="ECO:0000313" key="7">
    <source>
        <dbReference type="EMBL" id="EPS35632.1"/>
    </source>
</evidence>
<keyword evidence="3 6" id="KW-1133">Transmembrane helix</keyword>
<name>S8BK62_DACHA</name>
<feature type="transmembrane region" description="Helical" evidence="6">
    <location>
        <begin position="217"/>
        <end position="237"/>
    </location>
</feature>
<dbReference type="AlphaFoldDB" id="S8BK62"/>
<keyword evidence="2 6" id="KW-0812">Transmembrane</keyword>
<dbReference type="STRING" id="1284197.S8BK62"/>
<dbReference type="Proteomes" id="UP000015100">
    <property type="component" value="Unassembled WGS sequence"/>
</dbReference>
<organism evidence="7 8">
    <name type="scientific">Dactylellina haptotyla (strain CBS 200.50)</name>
    <name type="common">Nematode-trapping fungus</name>
    <name type="synonym">Monacrosporium haptotylum</name>
    <dbReference type="NCBI Taxonomy" id="1284197"/>
    <lineage>
        <taxon>Eukaryota</taxon>
        <taxon>Fungi</taxon>
        <taxon>Dikarya</taxon>
        <taxon>Ascomycota</taxon>
        <taxon>Pezizomycotina</taxon>
        <taxon>Orbiliomycetes</taxon>
        <taxon>Orbiliales</taxon>
        <taxon>Orbiliaceae</taxon>
        <taxon>Dactylellina</taxon>
    </lineage>
</organism>
<dbReference type="Pfam" id="PF04479">
    <property type="entry name" value="RTA1"/>
    <property type="match status" value="1"/>
</dbReference>
<dbReference type="InterPro" id="IPR007568">
    <property type="entry name" value="RTA1"/>
</dbReference>
<reference evidence="7 8" key="1">
    <citation type="journal article" date="2013" name="PLoS Genet.">
        <title>Genomic mechanisms accounting for the adaptation to parasitism in nematode-trapping fungi.</title>
        <authorList>
            <person name="Meerupati T."/>
            <person name="Andersson K.M."/>
            <person name="Friman E."/>
            <person name="Kumar D."/>
            <person name="Tunlid A."/>
            <person name="Ahren D."/>
        </authorList>
    </citation>
    <scope>NUCLEOTIDE SEQUENCE [LARGE SCALE GENOMIC DNA]</scope>
    <source>
        <strain evidence="7 8">CBS 200.50</strain>
    </source>
</reference>
<sequence length="356" mass="40874">MGNSCRNYDFTGTDSKSTFLYCPNFGAALFFTVVFGLSCTAHIFQAFYYKKFRLCWVIVLGASWETTAFGLRTAATKNFTSDALGIPSSILIYLSPLLINAFAYMVLGRMVQFYLAEKKVFGIRAIRLTVIFVWLDVIAFLVQLVGATMTIPDTDANSTDQQKADSLKKQELGFNIYKGGIGFQLFWIVVFCVLAWRFRMKAVMEKVRGTWVARESNWKHLLAVLYLTLIMIMIRIIFRLIEFSGGVNSKLTTTEGFFYGLEATPMALACITWNVFHPGRYLVGPESEFPRLTRKEKKALKAEKKAEKQEKKREKQEEKDRKKQWKLETKMMVRSGDLEMGNREPLNSPTQREDRI</sequence>
<dbReference type="HOGENOM" id="CLU_033465_3_0_1"/>
<accession>S8BK62</accession>
<proteinExistence type="predicted"/>
<dbReference type="EMBL" id="AQGS01001087">
    <property type="protein sequence ID" value="EPS35632.1"/>
    <property type="molecule type" value="Genomic_DNA"/>
</dbReference>
<evidence type="ECO:0000313" key="8">
    <source>
        <dbReference type="Proteomes" id="UP000015100"/>
    </source>
</evidence>
<reference evidence="8" key="2">
    <citation type="submission" date="2013-04" db="EMBL/GenBank/DDBJ databases">
        <title>Genomic mechanisms accounting for the adaptation to parasitism in nematode-trapping fungi.</title>
        <authorList>
            <person name="Ahren D.G."/>
        </authorList>
    </citation>
    <scope>NUCLEOTIDE SEQUENCE [LARGE SCALE GENOMIC DNA]</scope>
    <source>
        <strain evidence="8">CBS 200.50</strain>
    </source>
</reference>